<dbReference type="InterPro" id="IPR024079">
    <property type="entry name" value="MetalloPept_cat_dom_sf"/>
</dbReference>
<evidence type="ECO:0000256" key="11">
    <source>
        <dbReference type="ARBA" id="ARBA00024324"/>
    </source>
</evidence>
<dbReference type="SUPFAM" id="SSF55486">
    <property type="entry name" value="Metalloproteases ('zincins'), catalytic domain"/>
    <property type="match status" value="1"/>
</dbReference>
<name>S6BAI6_ORYJA</name>
<evidence type="ECO:0000256" key="5">
    <source>
        <dbReference type="ARBA" id="ARBA00022833"/>
    </source>
</evidence>
<proteinExistence type="evidence at transcript level"/>
<dbReference type="GO" id="GO:0004222">
    <property type="term" value="F:metalloendopeptidase activity"/>
    <property type="evidence" value="ECO:0007669"/>
    <property type="project" value="UniProtKB-UniRule"/>
</dbReference>
<keyword evidence="8" id="KW-1015">Disulfide bond</keyword>
<evidence type="ECO:0000256" key="14">
    <source>
        <dbReference type="SAM" id="MobiDB-lite"/>
    </source>
</evidence>
<evidence type="ECO:0000256" key="1">
    <source>
        <dbReference type="ARBA" id="ARBA00022670"/>
    </source>
</evidence>
<evidence type="ECO:0000256" key="4">
    <source>
        <dbReference type="ARBA" id="ARBA00022801"/>
    </source>
</evidence>
<gene>
    <name evidence="16" type="primary">OjLCE</name>
    <name evidence="17" type="ORF">OJAV_G00230280</name>
</gene>
<evidence type="ECO:0000313" key="16">
    <source>
        <dbReference type="EMBL" id="BAN63089.1"/>
    </source>
</evidence>
<dbReference type="PROSITE" id="PS51864">
    <property type="entry name" value="ASTACIN"/>
    <property type="match status" value="1"/>
</dbReference>
<keyword evidence="5 12" id="KW-0862">Zinc</keyword>
<evidence type="ECO:0000256" key="6">
    <source>
        <dbReference type="ARBA" id="ARBA00023049"/>
    </source>
</evidence>
<keyword evidence="6 12" id="KW-0482">Metalloprotease</keyword>
<comment type="subcellular location">
    <subcellularLocation>
        <location evidence="11">Zymogen granule</location>
    </subcellularLocation>
</comment>
<dbReference type="GO" id="GO:0006508">
    <property type="term" value="P:proteolysis"/>
    <property type="evidence" value="ECO:0007669"/>
    <property type="project" value="UniProtKB-KW"/>
</dbReference>
<dbReference type="EMBL" id="AB776786">
    <property type="protein sequence ID" value="BAN63089.1"/>
    <property type="molecule type" value="mRNA"/>
</dbReference>
<dbReference type="SMART" id="SM00235">
    <property type="entry name" value="ZnMc"/>
    <property type="match status" value="1"/>
</dbReference>
<evidence type="ECO:0000256" key="9">
    <source>
        <dbReference type="ARBA" id="ARBA00023180"/>
    </source>
</evidence>
<reference evidence="17 18" key="2">
    <citation type="submission" date="2018-11" db="EMBL/GenBank/DDBJ databases">
        <authorList>
            <person name="Lopez-Roques C."/>
            <person name="Donnadieu C."/>
            <person name="Bouchez O."/>
            <person name="Klopp C."/>
            <person name="Cabau C."/>
            <person name="Zahm M."/>
        </authorList>
    </citation>
    <scope>NUCLEOTIDE SEQUENCE [LARGE SCALE GENOMIC DNA]</scope>
    <source>
        <strain evidence="17">RS831</strain>
        <tissue evidence="17">Whole body</tissue>
    </source>
</reference>
<dbReference type="PANTHER" id="PTHR10127:SF839">
    <property type="entry name" value="HATCHING ENZYME 1.2-RELATED"/>
    <property type="match status" value="1"/>
</dbReference>
<evidence type="ECO:0000256" key="7">
    <source>
        <dbReference type="ARBA" id="ARBA00023145"/>
    </source>
</evidence>
<dbReference type="PRINTS" id="PR00480">
    <property type="entry name" value="ASTACIN"/>
</dbReference>
<evidence type="ECO:0000313" key="18">
    <source>
        <dbReference type="Proteomes" id="UP000283210"/>
    </source>
</evidence>
<comment type="cofactor">
    <cofactor evidence="12 13">
        <name>Zn(2+)</name>
        <dbReference type="ChEBI" id="CHEBI:29105"/>
    </cofactor>
    <text evidence="12 13">Binds 1 zinc ion per subunit.</text>
</comment>
<feature type="compositionally biased region" description="Acidic residues" evidence="14">
    <location>
        <begin position="24"/>
        <end position="45"/>
    </location>
</feature>
<evidence type="ECO:0000256" key="13">
    <source>
        <dbReference type="RuleBase" id="RU361183"/>
    </source>
</evidence>
<dbReference type="InterPro" id="IPR006026">
    <property type="entry name" value="Peptidase_Metallo"/>
</dbReference>
<evidence type="ECO:0000256" key="10">
    <source>
        <dbReference type="ARBA" id="ARBA00023329"/>
    </source>
</evidence>
<evidence type="ECO:0000256" key="3">
    <source>
        <dbReference type="ARBA" id="ARBA00022729"/>
    </source>
</evidence>
<dbReference type="CDD" id="cd04283">
    <property type="entry name" value="ZnMc_hatching_enzyme"/>
    <property type="match status" value="1"/>
</dbReference>
<feature type="chain" id="PRO_5033989962" description="Metalloendopeptidase" evidence="13">
    <location>
        <begin position="21"/>
        <end position="274"/>
    </location>
</feature>
<dbReference type="Proteomes" id="UP000283210">
    <property type="component" value="Chromosome 24"/>
</dbReference>
<organism evidence="16">
    <name type="scientific">Oryzias javanicus</name>
    <name type="common">Javanese ricefish</name>
    <name type="synonym">Aplocheilus javanicus</name>
    <dbReference type="NCBI Taxonomy" id="123683"/>
    <lineage>
        <taxon>Eukaryota</taxon>
        <taxon>Metazoa</taxon>
        <taxon>Chordata</taxon>
        <taxon>Craniata</taxon>
        <taxon>Vertebrata</taxon>
        <taxon>Euteleostomi</taxon>
        <taxon>Actinopterygii</taxon>
        <taxon>Neopterygii</taxon>
        <taxon>Teleostei</taxon>
        <taxon>Neoteleostei</taxon>
        <taxon>Acanthomorphata</taxon>
        <taxon>Ovalentaria</taxon>
        <taxon>Atherinomorphae</taxon>
        <taxon>Beloniformes</taxon>
        <taxon>Adrianichthyidae</taxon>
        <taxon>Oryziinae</taxon>
        <taxon>Oryzias</taxon>
    </lineage>
</organism>
<keyword evidence="7" id="KW-0865">Zymogen</keyword>
<keyword evidence="10" id="KW-0968">Cytoplasmic vesicle</keyword>
<keyword evidence="1 12" id="KW-0645">Protease</keyword>
<dbReference type="MEROPS" id="M12.006"/>
<dbReference type="Pfam" id="PF01400">
    <property type="entry name" value="Astacin"/>
    <property type="match status" value="1"/>
</dbReference>
<dbReference type="InterPro" id="IPR034039">
    <property type="entry name" value="ZnMP_hatching_enz"/>
</dbReference>
<feature type="region of interest" description="Disordered" evidence="14">
    <location>
        <begin position="23"/>
        <end position="45"/>
    </location>
</feature>
<feature type="binding site" evidence="12">
    <location>
        <position position="177"/>
    </location>
    <ligand>
        <name>Zn(2+)</name>
        <dbReference type="ChEBI" id="CHEBI:29105"/>
        <note>catalytic</note>
    </ligand>
</feature>
<protein>
    <recommendedName>
        <fullName evidence="13">Metalloendopeptidase</fullName>
        <ecNumber evidence="13">3.4.24.-</ecNumber>
    </recommendedName>
</protein>
<dbReference type="OMA" id="NRLYKCW"/>
<dbReference type="GO" id="GO:0008270">
    <property type="term" value="F:zinc ion binding"/>
    <property type="evidence" value="ECO:0007669"/>
    <property type="project" value="UniProtKB-UniRule"/>
</dbReference>
<keyword evidence="2 12" id="KW-0479">Metal-binding</keyword>
<comment type="caution">
    <text evidence="12">Lacks conserved residue(s) required for the propagation of feature annotation.</text>
</comment>
<accession>S6BAI6</accession>
<feature type="active site" evidence="12">
    <location>
        <position position="174"/>
    </location>
</feature>
<evidence type="ECO:0000256" key="12">
    <source>
        <dbReference type="PROSITE-ProRule" id="PRU01211"/>
    </source>
</evidence>
<dbReference type="Gene3D" id="3.40.390.10">
    <property type="entry name" value="Collagenase (Catalytic Domain)"/>
    <property type="match status" value="1"/>
</dbReference>
<feature type="domain" description="Peptidase M12A" evidence="15">
    <location>
        <begin position="73"/>
        <end position="273"/>
    </location>
</feature>
<keyword evidence="3 13" id="KW-0732">Signal</keyword>
<reference evidence="17 18" key="3">
    <citation type="submission" date="2019-01" db="EMBL/GenBank/DDBJ databases">
        <title>A chromosome length genome reference of the Java medaka (oryzias javanicus).</title>
        <authorList>
            <person name="Herpin A."/>
            <person name="Takehana Y."/>
            <person name="Naruse K."/>
            <person name="Ansai S."/>
            <person name="Kawaguchi M."/>
        </authorList>
    </citation>
    <scope>NUCLEOTIDE SEQUENCE [LARGE SCALE GENOMIC DNA]</scope>
    <source>
        <strain evidence="17">RS831</strain>
        <tissue evidence="17">Whole body</tissue>
    </source>
</reference>
<keyword evidence="9" id="KW-0325">Glycoprotein</keyword>
<dbReference type="OrthoDB" id="291007at2759"/>
<dbReference type="InterPro" id="IPR001506">
    <property type="entry name" value="Peptidase_M12A"/>
</dbReference>
<keyword evidence="18" id="KW-1185">Reference proteome</keyword>
<keyword evidence="4 12" id="KW-0378">Hydrolase</keyword>
<evidence type="ECO:0000259" key="15">
    <source>
        <dbReference type="PROSITE" id="PS51864"/>
    </source>
</evidence>
<evidence type="ECO:0000256" key="8">
    <source>
        <dbReference type="ARBA" id="ARBA00023157"/>
    </source>
</evidence>
<evidence type="ECO:0000313" key="17">
    <source>
        <dbReference type="EMBL" id="RVE55853.1"/>
    </source>
</evidence>
<dbReference type="FunFam" id="3.40.390.10:FF:000040">
    <property type="entry name" value="Metalloendopeptidase"/>
    <property type="match status" value="1"/>
</dbReference>
<feature type="binding site" evidence="12">
    <location>
        <position position="173"/>
    </location>
    <ligand>
        <name>Zn(2+)</name>
        <dbReference type="ChEBI" id="CHEBI:29105"/>
        <note>catalytic</note>
    </ligand>
</feature>
<feature type="binding site" evidence="12">
    <location>
        <position position="183"/>
    </location>
    <ligand>
        <name>Zn(2+)</name>
        <dbReference type="ChEBI" id="CHEBI:29105"/>
        <note>catalytic</note>
    </ligand>
</feature>
<reference evidence="16" key="1">
    <citation type="submission" date="2013-01" db="EMBL/GenBank/DDBJ databases">
        <title>A molecular aspect of co-evolution of protease and its substrate: Analysis of activities of predicted ancestral hatching enzymes LCE.</title>
        <authorList>
            <person name="Kawaguchi M."/>
            <person name="Inoue K."/>
            <person name="Iuchi I."/>
            <person name="Nishida M."/>
            <person name="Yasumasu S."/>
        </authorList>
    </citation>
    <scope>NUCLEOTIDE SEQUENCE</scope>
</reference>
<dbReference type="GO" id="GO:0042588">
    <property type="term" value="C:zymogen granule"/>
    <property type="evidence" value="ECO:0007669"/>
    <property type="project" value="UniProtKB-SubCell"/>
</dbReference>
<dbReference type="EMBL" id="CM012460">
    <property type="protein sequence ID" value="RVE55853.1"/>
    <property type="molecule type" value="Genomic_DNA"/>
</dbReference>
<feature type="signal peptide" evidence="13">
    <location>
        <begin position="1"/>
        <end position="20"/>
    </location>
</feature>
<sequence>MDLLTKVSVLLLLLLSISNAQTDEKEEEVEDSSSEEETDEFELEDVSSTILRMNNKSMEELLEGDLVIPKTRNAMKCLGNPDKCRWPKSSDGIVKVPYVVSNDYDVSDKEAIKDAMKDFADKTCVHFVPRNNERAYLSLEPRFGCKSLMGYAGDKQVVVLQRFGCIKHGVIQHELLHALGFYHEHTRSDRDQHIKIIWDNIIPYFTHNFDKMDTNNQGTPYDYGSVMHYGRTAFGKDRKETMIPIPNSNVAIGQTVGMSDIDILRVNKLYKCSK</sequence>
<evidence type="ECO:0000256" key="2">
    <source>
        <dbReference type="ARBA" id="ARBA00022723"/>
    </source>
</evidence>
<dbReference type="AlphaFoldDB" id="S6BAI6"/>
<dbReference type="PANTHER" id="PTHR10127">
    <property type="entry name" value="DISCOIDIN, CUB, EGF, LAMININ , AND ZINC METALLOPROTEASE DOMAIN CONTAINING"/>
    <property type="match status" value="1"/>
</dbReference>
<dbReference type="EC" id="3.4.24.-" evidence="13"/>